<comment type="caution">
    <text evidence="2">The sequence shown here is derived from an EMBL/GenBank/DDBJ whole genome shotgun (WGS) entry which is preliminary data.</text>
</comment>
<accession>A0A7J7KH85</accession>
<sequence>MKSNVYQLKTRVVKFYYALAILFFNTLIAAYFLLFVTEEQNVLVMNVFVYIVLIYRICNYYNQRTYVLIADRQIYQFFIGDKLAKESHFHNIYIRLSKQVASDDRILVKLVLDGYGIEPYDLSSK</sequence>
<dbReference type="AlphaFoldDB" id="A0A7J7KH85"/>
<keyword evidence="1" id="KW-1133">Transmembrane helix</keyword>
<proteinExistence type="predicted"/>
<protein>
    <submittedName>
        <fullName evidence="2">Uncharacterized protein</fullName>
    </submittedName>
</protein>
<dbReference type="Proteomes" id="UP000593567">
    <property type="component" value="Unassembled WGS sequence"/>
</dbReference>
<name>A0A7J7KH85_BUGNE</name>
<dbReference type="InterPro" id="IPR027861">
    <property type="entry name" value="TMEM249"/>
</dbReference>
<dbReference type="OrthoDB" id="5519333at2759"/>
<gene>
    <name evidence="2" type="ORF">EB796_004108</name>
</gene>
<feature type="transmembrane region" description="Helical" evidence="1">
    <location>
        <begin position="12"/>
        <end position="34"/>
    </location>
</feature>
<dbReference type="Pfam" id="PF15158">
    <property type="entry name" value="TMEM249"/>
    <property type="match status" value="1"/>
</dbReference>
<dbReference type="PANTHER" id="PTHR35442">
    <property type="entry name" value="TRANSMEMBRANE PROTEIN 249"/>
    <property type="match status" value="1"/>
</dbReference>
<evidence type="ECO:0000313" key="2">
    <source>
        <dbReference type="EMBL" id="KAF6037583.1"/>
    </source>
</evidence>
<feature type="transmembrane region" description="Helical" evidence="1">
    <location>
        <begin position="40"/>
        <end position="58"/>
    </location>
</feature>
<keyword evidence="1" id="KW-0472">Membrane</keyword>
<evidence type="ECO:0000313" key="3">
    <source>
        <dbReference type="Proteomes" id="UP000593567"/>
    </source>
</evidence>
<keyword evidence="1" id="KW-0812">Transmembrane</keyword>
<organism evidence="2 3">
    <name type="scientific">Bugula neritina</name>
    <name type="common">Brown bryozoan</name>
    <name type="synonym">Sertularia neritina</name>
    <dbReference type="NCBI Taxonomy" id="10212"/>
    <lineage>
        <taxon>Eukaryota</taxon>
        <taxon>Metazoa</taxon>
        <taxon>Spiralia</taxon>
        <taxon>Lophotrochozoa</taxon>
        <taxon>Bryozoa</taxon>
        <taxon>Gymnolaemata</taxon>
        <taxon>Cheilostomatida</taxon>
        <taxon>Flustrina</taxon>
        <taxon>Buguloidea</taxon>
        <taxon>Bugulidae</taxon>
        <taxon>Bugula</taxon>
    </lineage>
</organism>
<reference evidence="2" key="1">
    <citation type="submission" date="2020-06" db="EMBL/GenBank/DDBJ databases">
        <title>Draft genome of Bugula neritina, a colonial animal packing powerful symbionts and potential medicines.</title>
        <authorList>
            <person name="Rayko M."/>
        </authorList>
    </citation>
    <scope>NUCLEOTIDE SEQUENCE [LARGE SCALE GENOMIC DNA]</scope>
    <source>
        <strain evidence="2">Kwan_BN1</strain>
    </source>
</reference>
<keyword evidence="3" id="KW-1185">Reference proteome</keyword>
<dbReference type="PANTHER" id="PTHR35442:SF1">
    <property type="entry name" value="CATION CHANNEL SPERM-ASSOCIATED AUXILIARY SUBUNIT TMEM249"/>
    <property type="match status" value="1"/>
</dbReference>
<evidence type="ECO:0000256" key="1">
    <source>
        <dbReference type="SAM" id="Phobius"/>
    </source>
</evidence>
<dbReference type="EMBL" id="VXIV02000545">
    <property type="protein sequence ID" value="KAF6037583.1"/>
    <property type="molecule type" value="Genomic_DNA"/>
</dbReference>